<organism evidence="2 3">
    <name type="scientific">Oikopleura dioica</name>
    <name type="common">Tunicate</name>
    <dbReference type="NCBI Taxonomy" id="34765"/>
    <lineage>
        <taxon>Eukaryota</taxon>
        <taxon>Metazoa</taxon>
        <taxon>Chordata</taxon>
        <taxon>Tunicata</taxon>
        <taxon>Appendicularia</taxon>
        <taxon>Copelata</taxon>
        <taxon>Oikopleuridae</taxon>
        <taxon>Oikopleura</taxon>
    </lineage>
</organism>
<accession>A0ABN7RRX1</accession>
<feature type="transmembrane region" description="Helical" evidence="1">
    <location>
        <begin position="89"/>
        <end position="110"/>
    </location>
</feature>
<feature type="transmembrane region" description="Helical" evidence="1">
    <location>
        <begin position="20"/>
        <end position="42"/>
    </location>
</feature>
<dbReference type="Proteomes" id="UP001158576">
    <property type="component" value="Chromosome PAR"/>
</dbReference>
<keyword evidence="1" id="KW-0812">Transmembrane</keyword>
<keyword evidence="1" id="KW-0472">Membrane</keyword>
<feature type="transmembrane region" description="Helical" evidence="1">
    <location>
        <begin position="174"/>
        <end position="196"/>
    </location>
</feature>
<name>A0ABN7RRX1_OIKDI</name>
<evidence type="ECO:0000313" key="2">
    <source>
        <dbReference type="EMBL" id="CAG5081248.1"/>
    </source>
</evidence>
<dbReference type="EMBL" id="OU015568">
    <property type="protein sequence ID" value="CAG5081248.1"/>
    <property type="molecule type" value="Genomic_DNA"/>
</dbReference>
<reference evidence="2 3" key="1">
    <citation type="submission" date="2021-04" db="EMBL/GenBank/DDBJ databases">
        <authorList>
            <person name="Bliznina A."/>
        </authorList>
    </citation>
    <scope>NUCLEOTIDE SEQUENCE [LARGE SCALE GENOMIC DNA]</scope>
</reference>
<feature type="transmembrane region" description="Helical" evidence="1">
    <location>
        <begin position="62"/>
        <end position="83"/>
    </location>
</feature>
<gene>
    <name evidence="2" type="ORF">OKIOD_LOCUS1380</name>
</gene>
<sequence>MHFYEAAEADPRYSSCYRSSYWISEIMMWVIFGLVFVVTICLPQSASFQIGLSRSRTASAQLGAIGFFEFAAALTFCIGYYWIGWWDNYAHVIAWFLIGFVGIISFVSFVDHVKVTFSTSSLITVYAAEGSYQGAPAPTIPQSNEKTAPPPQTNLVIPTEASELVNLQAERSMAIWMTVIMFLIMSASIVYMYFIFNCAWNIVLS</sequence>
<evidence type="ECO:0000256" key="1">
    <source>
        <dbReference type="SAM" id="Phobius"/>
    </source>
</evidence>
<keyword evidence="3" id="KW-1185">Reference proteome</keyword>
<keyword evidence="1" id="KW-1133">Transmembrane helix</keyword>
<proteinExistence type="predicted"/>
<evidence type="ECO:0000313" key="3">
    <source>
        <dbReference type="Proteomes" id="UP001158576"/>
    </source>
</evidence>
<protein>
    <submittedName>
        <fullName evidence="2">Oidioi.mRNA.OKI2018_I69.PAR.g9822.t1.cds</fullName>
    </submittedName>
</protein>